<feature type="domain" description="Serine-tRNA synthetase type1 N-terminal" evidence="2">
    <location>
        <begin position="1"/>
        <end position="97"/>
    </location>
</feature>
<proteinExistence type="predicted"/>
<feature type="coiled-coil region" evidence="1">
    <location>
        <begin position="30"/>
        <end position="64"/>
    </location>
</feature>
<keyword evidence="1" id="KW-0175">Coiled coil</keyword>
<dbReference type="EMBL" id="LBUX01000020">
    <property type="protein sequence ID" value="KKQ73916.1"/>
    <property type="molecule type" value="Genomic_DNA"/>
</dbReference>
<dbReference type="InterPro" id="IPR015866">
    <property type="entry name" value="Ser-tRNA-synth_1_N"/>
</dbReference>
<organism evidence="3 4">
    <name type="scientific">Berkelbacteria bacterium GW2011_GWB1_38_5</name>
    <dbReference type="NCBI Taxonomy" id="1618336"/>
    <lineage>
        <taxon>Bacteria</taxon>
        <taxon>Candidatus Berkelbacteria</taxon>
    </lineage>
</organism>
<sequence length="97" mass="11185">MVNIKYVRENLEEVKKSLAKRHTNVDLEKVIKLDEEKKDLQNRIETLRAEANQLAKEGKSADRRTDKAVEVKQMLKDLEPQLAEVQENYKVAAAVIP</sequence>
<gene>
    <name evidence="3" type="ORF">US94_C0020G0001</name>
</gene>
<evidence type="ECO:0000259" key="2">
    <source>
        <dbReference type="Pfam" id="PF02403"/>
    </source>
</evidence>
<dbReference type="Pfam" id="PF02403">
    <property type="entry name" value="Seryl_tRNA_N"/>
    <property type="match status" value="1"/>
</dbReference>
<accession>A0A0G0N9W6</accession>
<dbReference type="GO" id="GO:0016874">
    <property type="term" value="F:ligase activity"/>
    <property type="evidence" value="ECO:0007669"/>
    <property type="project" value="UniProtKB-KW"/>
</dbReference>
<evidence type="ECO:0000256" key="1">
    <source>
        <dbReference type="SAM" id="Coils"/>
    </source>
</evidence>
<feature type="non-terminal residue" evidence="3">
    <location>
        <position position="97"/>
    </location>
</feature>
<dbReference type="AlphaFoldDB" id="A0A0G0N9W6"/>
<name>A0A0G0N9W6_9BACT</name>
<dbReference type="Proteomes" id="UP000034498">
    <property type="component" value="Unassembled WGS sequence"/>
</dbReference>
<keyword evidence="3" id="KW-0436">Ligase</keyword>
<reference evidence="3 4" key="1">
    <citation type="journal article" date="2015" name="Nature">
        <title>rRNA introns, odd ribosomes, and small enigmatic genomes across a large radiation of phyla.</title>
        <authorList>
            <person name="Brown C.T."/>
            <person name="Hug L.A."/>
            <person name="Thomas B.C."/>
            <person name="Sharon I."/>
            <person name="Castelle C.J."/>
            <person name="Singh A."/>
            <person name="Wilkins M.J."/>
            <person name="Williams K.H."/>
            <person name="Banfield J.F."/>
        </authorList>
    </citation>
    <scope>NUCLEOTIDE SEQUENCE [LARGE SCALE GENOMIC DNA]</scope>
</reference>
<dbReference type="InterPro" id="IPR010978">
    <property type="entry name" value="tRNA-bd_arm"/>
</dbReference>
<dbReference type="SUPFAM" id="SSF46589">
    <property type="entry name" value="tRNA-binding arm"/>
    <property type="match status" value="1"/>
</dbReference>
<dbReference type="Gene3D" id="1.10.287.40">
    <property type="entry name" value="Serine-tRNA synthetase, tRNA binding domain"/>
    <property type="match status" value="1"/>
</dbReference>
<evidence type="ECO:0000313" key="4">
    <source>
        <dbReference type="Proteomes" id="UP000034498"/>
    </source>
</evidence>
<dbReference type="STRING" id="1618336.US94_C0020G0001"/>
<comment type="caution">
    <text evidence="3">The sequence shown here is derived from an EMBL/GenBank/DDBJ whole genome shotgun (WGS) entry which is preliminary data.</text>
</comment>
<evidence type="ECO:0000313" key="3">
    <source>
        <dbReference type="EMBL" id="KKQ73916.1"/>
    </source>
</evidence>
<dbReference type="InterPro" id="IPR042103">
    <property type="entry name" value="SerRS_1_N_sf"/>
</dbReference>
<dbReference type="GO" id="GO:0000166">
    <property type="term" value="F:nucleotide binding"/>
    <property type="evidence" value="ECO:0007669"/>
    <property type="project" value="InterPro"/>
</dbReference>
<protein>
    <submittedName>
        <fullName evidence="3">Serine-tRNA ligase</fullName>
    </submittedName>
</protein>